<gene>
    <name evidence="2" type="ORF">SAMN05421760_103282</name>
</gene>
<name>A0A1N7L743_9GAMM</name>
<dbReference type="RefSeq" id="WP_420798924.1">
    <property type="nucleotide sequence ID" value="NZ_FTOE01000003.1"/>
</dbReference>
<reference evidence="3" key="1">
    <citation type="submission" date="2017-01" db="EMBL/GenBank/DDBJ databases">
        <authorList>
            <person name="Varghese N."/>
            <person name="Submissions S."/>
        </authorList>
    </citation>
    <scope>NUCLEOTIDE SEQUENCE [LARGE SCALE GENOMIC DNA]</scope>
    <source>
        <strain evidence="3">DSM 22306</strain>
    </source>
</reference>
<keyword evidence="1" id="KW-0677">Repeat</keyword>
<organism evidence="2 3">
    <name type="scientific">Neptunomonas antarctica</name>
    <dbReference type="NCBI Taxonomy" id="619304"/>
    <lineage>
        <taxon>Bacteria</taxon>
        <taxon>Pseudomonadati</taxon>
        <taxon>Pseudomonadota</taxon>
        <taxon>Gammaproteobacteria</taxon>
        <taxon>Oceanospirillales</taxon>
        <taxon>Oceanospirillaceae</taxon>
        <taxon>Neptunomonas</taxon>
    </lineage>
</organism>
<evidence type="ECO:0000313" key="2">
    <source>
        <dbReference type="EMBL" id="SIS69611.1"/>
    </source>
</evidence>
<protein>
    <submittedName>
        <fullName evidence="2">NHL repeat-containing protein</fullName>
    </submittedName>
</protein>
<dbReference type="Pfam" id="PF01436">
    <property type="entry name" value="NHL"/>
    <property type="match status" value="1"/>
</dbReference>
<evidence type="ECO:0000256" key="1">
    <source>
        <dbReference type="ARBA" id="ARBA00022737"/>
    </source>
</evidence>
<dbReference type="STRING" id="619304.SAMN05421760_103282"/>
<keyword evidence="3" id="KW-1185">Reference proteome</keyword>
<dbReference type="EMBL" id="FTOE01000003">
    <property type="protein sequence ID" value="SIS69611.1"/>
    <property type="molecule type" value="Genomic_DNA"/>
</dbReference>
<sequence>MIMGPDGNIYVADVENSAVAVSKLLRTSCTCILP</sequence>
<dbReference type="Proteomes" id="UP000185999">
    <property type="component" value="Unassembled WGS sequence"/>
</dbReference>
<dbReference type="AlphaFoldDB" id="A0A1N7L743"/>
<proteinExistence type="predicted"/>
<dbReference type="InterPro" id="IPR001258">
    <property type="entry name" value="NHL_repeat"/>
</dbReference>
<evidence type="ECO:0000313" key="3">
    <source>
        <dbReference type="Proteomes" id="UP000185999"/>
    </source>
</evidence>
<accession>A0A1N7L743</accession>